<dbReference type="Pfam" id="PF10110">
    <property type="entry name" value="GPDPase_memb"/>
    <property type="match status" value="1"/>
</dbReference>
<name>A0AA96VMK1_9STRE</name>
<feature type="transmembrane region" description="Helical" evidence="1">
    <location>
        <begin position="30"/>
        <end position="50"/>
    </location>
</feature>
<dbReference type="Gene3D" id="3.20.20.190">
    <property type="entry name" value="Phosphatidylinositol (PI) phosphodiesterase"/>
    <property type="match status" value="1"/>
</dbReference>
<feature type="transmembrane region" description="Helical" evidence="1">
    <location>
        <begin position="330"/>
        <end position="351"/>
    </location>
</feature>
<gene>
    <name evidence="3" type="ORF">PW252_10565</name>
</gene>
<accession>A0AA96VMK1</accession>
<dbReference type="RefSeq" id="WP_248049257.1">
    <property type="nucleotide sequence ID" value="NZ_CP118735.1"/>
</dbReference>
<feature type="transmembrane region" description="Helical" evidence="1">
    <location>
        <begin position="263"/>
        <end position="282"/>
    </location>
</feature>
<organism evidence="3">
    <name type="scientific">Streptococcus iners</name>
    <dbReference type="NCBI Taxonomy" id="3028084"/>
    <lineage>
        <taxon>Bacteria</taxon>
        <taxon>Bacillati</taxon>
        <taxon>Bacillota</taxon>
        <taxon>Bacilli</taxon>
        <taxon>Lactobacillales</taxon>
        <taxon>Streptococcaceae</taxon>
        <taxon>Streptococcus</taxon>
    </lineage>
</organism>
<dbReference type="PROSITE" id="PS51704">
    <property type="entry name" value="GP_PDE"/>
    <property type="match status" value="1"/>
</dbReference>
<dbReference type="PANTHER" id="PTHR46211:SF8">
    <property type="entry name" value="PHOSPHODIESTERASE"/>
    <property type="match status" value="1"/>
</dbReference>
<keyword evidence="1" id="KW-0472">Membrane</keyword>
<proteinExistence type="predicted"/>
<evidence type="ECO:0000256" key="1">
    <source>
        <dbReference type="SAM" id="Phobius"/>
    </source>
</evidence>
<keyword evidence="1" id="KW-1133">Transmembrane helix</keyword>
<protein>
    <submittedName>
        <fullName evidence="3">Glycerophosphoryl diester phosphodiesterase membrane domain-containing protein</fullName>
    </submittedName>
</protein>
<feature type="transmembrane region" description="Helical" evidence="1">
    <location>
        <begin position="168"/>
        <end position="185"/>
    </location>
</feature>
<feature type="transmembrane region" description="Helical" evidence="1">
    <location>
        <begin position="191"/>
        <end position="211"/>
    </location>
</feature>
<reference evidence="3" key="1">
    <citation type="submission" date="2023-02" db="EMBL/GenBank/DDBJ databases">
        <title>Streptococcus sp. Genome Sequencing and Assembly.</title>
        <authorList>
            <person name="Shore S.M."/>
            <person name="Nicholson T.L."/>
        </authorList>
    </citation>
    <scope>NUCLEOTIDE SEQUENCE</scope>
    <source>
        <strain evidence="3">29887</strain>
    </source>
</reference>
<evidence type="ECO:0000313" key="3">
    <source>
        <dbReference type="EMBL" id="WNY50994.1"/>
    </source>
</evidence>
<dbReference type="InterPro" id="IPR030395">
    <property type="entry name" value="GP_PDE_dom"/>
</dbReference>
<dbReference type="Pfam" id="PF03009">
    <property type="entry name" value="GDPD"/>
    <property type="match status" value="1"/>
</dbReference>
<dbReference type="GO" id="GO:0006629">
    <property type="term" value="P:lipid metabolic process"/>
    <property type="evidence" value="ECO:0007669"/>
    <property type="project" value="InterPro"/>
</dbReference>
<dbReference type="PANTHER" id="PTHR46211">
    <property type="entry name" value="GLYCEROPHOSPHORYL DIESTER PHOSPHODIESTERASE"/>
    <property type="match status" value="1"/>
</dbReference>
<dbReference type="InterPro" id="IPR018476">
    <property type="entry name" value="GlyceroP-diester-Pdiesterase_M"/>
</dbReference>
<evidence type="ECO:0000259" key="2">
    <source>
        <dbReference type="PROSITE" id="PS51704"/>
    </source>
</evidence>
<dbReference type="InterPro" id="IPR017946">
    <property type="entry name" value="PLC-like_Pdiesterase_TIM-brl"/>
</dbReference>
<keyword evidence="1" id="KW-0812">Transmembrane</keyword>
<feature type="transmembrane region" description="Helical" evidence="1">
    <location>
        <begin position="232"/>
        <end position="251"/>
    </location>
</feature>
<feature type="transmembrane region" description="Helical" evidence="1">
    <location>
        <begin position="122"/>
        <end position="147"/>
    </location>
</feature>
<dbReference type="SUPFAM" id="SSF51695">
    <property type="entry name" value="PLC-like phosphodiesterases"/>
    <property type="match status" value="1"/>
</dbReference>
<feature type="domain" description="GP-PDE" evidence="2">
    <location>
        <begin position="364"/>
        <end position="594"/>
    </location>
</feature>
<dbReference type="GO" id="GO:0008081">
    <property type="term" value="F:phosphoric diester hydrolase activity"/>
    <property type="evidence" value="ECO:0007669"/>
    <property type="project" value="InterPro"/>
</dbReference>
<dbReference type="KEGG" id="sins:PW252_10565"/>
<sequence>MKTGKKVSTSWAFRGRIVWLFTKYQLLSKGLLALVIYPLYSFAIDTFLALSGRTGISSGDYVSFLLSFQGIGFLLATVVMMVILIGLDINTFILTSALIKEEKIEMTARHMLWLGLTSLKSLFSPAGLLLMVYVSLIFPLLGLGVTIGPMRQFQIPNFITSVIYANPLYLSLYIGVLLILTYLSYRLIFTFHYVLIGGKTIGSAIRSSLDLTKKYDRALIKRLVGIFVKNGLVYFLPLFVALIALLVFVLVSQAEQTNQSRLYLLFILLVVVDIVSFLTFLFPPMMIYRVTDAFYDYEEAEGRTPAVTLSTKASKWREDILPTIRLRTKFLVTSLILLILAGNFGFAYLLVQHFDTIFRVNREIALVAHRGGGDLGAENTIAGILAAAEEGVAWSEIDIQRTKDGHYVLNHDGDFKRVAGDSRSSSEMTLAEIQDLQVADAFDSSRPAQPVPTIEEVIEASKGKIGLFIELKGKTADKQMVDDIVAMVKAYGVEKEVALLSLDYKLITYIEETYPEMVSGYLYYFSIGQTEDLQGDYLIMEEAEASPEKVADLKAQGKKVIVWTVNTEESIQRFVNSEVDGIITDYVLDVKAGIKARDERTDFEVIVDSILGE</sequence>
<dbReference type="EMBL" id="CP118735">
    <property type="protein sequence ID" value="WNY50994.1"/>
    <property type="molecule type" value="Genomic_DNA"/>
</dbReference>
<feature type="transmembrane region" description="Helical" evidence="1">
    <location>
        <begin position="62"/>
        <end position="87"/>
    </location>
</feature>
<dbReference type="AlphaFoldDB" id="A0AA96VMK1"/>